<dbReference type="AlphaFoldDB" id="A0A0G4FKZ2"/>
<feature type="chain" id="PRO_5005188761" evidence="3">
    <location>
        <begin position="27"/>
        <end position="303"/>
    </location>
</feature>
<sequence length="303" mass="31646">MGWCGSFCGAASFLVCVLVGLGVVSGQSGGKCALQSSDSLASLVQNQILEDKVDNYAIKGVGEVRDVNLSSVRLFPFNLTNPAPGVVQLFAPQFRAKIKYTYEVDLGLYTDKGTGNAVARGPLNVTFLGTDTVTCNLTRVRMDISSPKSEQGLLGSIITGIGTELLFKDRIESLTRGAICARVEDSVTGKDLEIPQYDARAAIPGGQSGFHWIMLALGLVVGIALGVLSCAISRWASSPAKRKQQATKTTAADGQPAETNGDHPSPPAAGKEATYASPEPEGEMEASAPPLNSRGARGAGSRV</sequence>
<dbReference type="EMBL" id="CDMY01000452">
    <property type="protein sequence ID" value="CEM14051.1"/>
    <property type="molecule type" value="Genomic_DNA"/>
</dbReference>
<keyword evidence="3" id="KW-0732">Signal</keyword>
<dbReference type="InParanoid" id="A0A0G4FKZ2"/>
<feature type="signal peptide" evidence="3">
    <location>
        <begin position="1"/>
        <end position="26"/>
    </location>
</feature>
<evidence type="ECO:0000313" key="4">
    <source>
        <dbReference type="EMBL" id="CEM14051.1"/>
    </source>
</evidence>
<evidence type="ECO:0000256" key="2">
    <source>
        <dbReference type="SAM" id="Phobius"/>
    </source>
</evidence>
<feature type="transmembrane region" description="Helical" evidence="2">
    <location>
        <begin position="210"/>
        <end position="233"/>
    </location>
</feature>
<feature type="region of interest" description="Disordered" evidence="1">
    <location>
        <begin position="239"/>
        <end position="303"/>
    </location>
</feature>
<keyword evidence="2" id="KW-0472">Membrane</keyword>
<accession>A0A0G4FKZ2</accession>
<gene>
    <name evidence="4" type="ORF">Vbra_5908</name>
</gene>
<keyword evidence="5" id="KW-1185">Reference proteome</keyword>
<proteinExistence type="predicted"/>
<name>A0A0G4FKZ2_VITBC</name>
<keyword evidence="2" id="KW-0812">Transmembrane</keyword>
<dbReference type="Proteomes" id="UP000041254">
    <property type="component" value="Unassembled WGS sequence"/>
</dbReference>
<reference evidence="4 5" key="1">
    <citation type="submission" date="2014-11" db="EMBL/GenBank/DDBJ databases">
        <authorList>
            <person name="Zhu J."/>
            <person name="Qi W."/>
            <person name="Song R."/>
        </authorList>
    </citation>
    <scope>NUCLEOTIDE SEQUENCE [LARGE SCALE GENOMIC DNA]</scope>
</reference>
<keyword evidence="2" id="KW-1133">Transmembrane helix</keyword>
<protein>
    <submittedName>
        <fullName evidence="4">Uncharacterized protein</fullName>
    </submittedName>
</protein>
<evidence type="ECO:0000313" key="5">
    <source>
        <dbReference type="Proteomes" id="UP000041254"/>
    </source>
</evidence>
<dbReference type="VEuPathDB" id="CryptoDB:Vbra_5908"/>
<evidence type="ECO:0000256" key="3">
    <source>
        <dbReference type="SAM" id="SignalP"/>
    </source>
</evidence>
<evidence type="ECO:0000256" key="1">
    <source>
        <dbReference type="SAM" id="MobiDB-lite"/>
    </source>
</evidence>
<organism evidence="4 5">
    <name type="scientific">Vitrella brassicaformis (strain CCMP3155)</name>
    <dbReference type="NCBI Taxonomy" id="1169540"/>
    <lineage>
        <taxon>Eukaryota</taxon>
        <taxon>Sar</taxon>
        <taxon>Alveolata</taxon>
        <taxon>Colpodellida</taxon>
        <taxon>Vitrellaceae</taxon>
        <taxon>Vitrella</taxon>
    </lineage>
</organism>